<dbReference type="Gene3D" id="3.90.550.10">
    <property type="entry name" value="Spore Coat Polysaccharide Biosynthesis Protein SpsA, Chain A"/>
    <property type="match status" value="1"/>
</dbReference>
<name>A0A560JAB3_9BRAD</name>
<dbReference type="EMBL" id="VITW01000012">
    <property type="protein sequence ID" value="TWB68112.1"/>
    <property type="molecule type" value="Genomic_DNA"/>
</dbReference>
<dbReference type="InterPro" id="IPR001173">
    <property type="entry name" value="Glyco_trans_2-like"/>
</dbReference>
<evidence type="ECO:0000259" key="1">
    <source>
        <dbReference type="Pfam" id="PF00535"/>
    </source>
</evidence>
<proteinExistence type="predicted"/>
<dbReference type="Proteomes" id="UP000315914">
    <property type="component" value="Unassembled WGS sequence"/>
</dbReference>
<sequence>MTSPSTSVSQGPRVSVVIPAYNASGCIARAIASVQAQTEQDFEIIVVNDCSTDDTMAVVGALAADDHRIRPVNLEKNGGPSVARNSGFAAAQGRWIAILDADDTYRPERLATLAGRAESENLDVIADNIDLFDYHADATIPRVISIIENDPRDYVPLTLEFFLQNDFVESGYQLGLMKPVVSRAFVQQNRLSYPTGYRHGEDSYFYSALLACGARAEIATAAYYVYTPTFGPISRKISEFSRTNTDYIKKAKSCEDFLQQYGARISSQAARLVSQRRIRMLRFNEFLITLNMRKSAPASTVIARLLRHPSSLQFLLPLAWKRIQRGAAGATK</sequence>
<dbReference type="Pfam" id="PF00535">
    <property type="entry name" value="Glycos_transf_2"/>
    <property type="match status" value="1"/>
</dbReference>
<dbReference type="InterPro" id="IPR050834">
    <property type="entry name" value="Glycosyltransf_2"/>
</dbReference>
<organism evidence="2 3">
    <name type="scientific">Bradyrhizobium sacchari</name>
    <dbReference type="NCBI Taxonomy" id="1399419"/>
    <lineage>
        <taxon>Bacteria</taxon>
        <taxon>Pseudomonadati</taxon>
        <taxon>Pseudomonadota</taxon>
        <taxon>Alphaproteobacteria</taxon>
        <taxon>Hyphomicrobiales</taxon>
        <taxon>Nitrobacteraceae</taxon>
        <taxon>Bradyrhizobium</taxon>
    </lineage>
</organism>
<dbReference type="PANTHER" id="PTHR43685:SF2">
    <property type="entry name" value="GLYCOSYLTRANSFERASE 2-LIKE DOMAIN-CONTAINING PROTEIN"/>
    <property type="match status" value="1"/>
</dbReference>
<dbReference type="RefSeq" id="WP_161495485.1">
    <property type="nucleotide sequence ID" value="NZ_LWIG01000063.1"/>
</dbReference>
<dbReference type="CDD" id="cd00761">
    <property type="entry name" value="Glyco_tranf_GTA_type"/>
    <property type="match status" value="1"/>
</dbReference>
<comment type="caution">
    <text evidence="2">The sequence shown here is derived from an EMBL/GenBank/DDBJ whole genome shotgun (WGS) entry which is preliminary data.</text>
</comment>
<accession>A0A560JAB3</accession>
<protein>
    <submittedName>
        <fullName evidence="2">Succinoglycan biosynthesis protein ExoO</fullName>
    </submittedName>
</protein>
<dbReference type="InterPro" id="IPR029044">
    <property type="entry name" value="Nucleotide-diphossugar_trans"/>
</dbReference>
<dbReference type="SUPFAM" id="SSF53448">
    <property type="entry name" value="Nucleotide-diphospho-sugar transferases"/>
    <property type="match status" value="1"/>
</dbReference>
<evidence type="ECO:0000313" key="3">
    <source>
        <dbReference type="Proteomes" id="UP000315914"/>
    </source>
</evidence>
<feature type="domain" description="Glycosyltransferase 2-like" evidence="1">
    <location>
        <begin position="15"/>
        <end position="141"/>
    </location>
</feature>
<evidence type="ECO:0000313" key="2">
    <source>
        <dbReference type="EMBL" id="TWB68112.1"/>
    </source>
</evidence>
<gene>
    <name evidence="2" type="ORF">FBZ95_11214</name>
</gene>
<keyword evidence="3" id="KW-1185">Reference proteome</keyword>
<dbReference type="OrthoDB" id="9802649at2"/>
<reference evidence="2 3" key="1">
    <citation type="submission" date="2019-06" db="EMBL/GenBank/DDBJ databases">
        <title>Genomic Encyclopedia of Type Strains, Phase IV (KMG-V): Genome sequencing to study the core and pangenomes of soil and plant-associated prokaryotes.</title>
        <authorList>
            <person name="Whitman W."/>
        </authorList>
    </citation>
    <scope>NUCLEOTIDE SEQUENCE [LARGE SCALE GENOMIC DNA]</scope>
    <source>
        <strain evidence="2 3">BR 10556</strain>
    </source>
</reference>
<dbReference type="STRING" id="1399419.A5906_15155"/>
<dbReference type="PANTHER" id="PTHR43685">
    <property type="entry name" value="GLYCOSYLTRANSFERASE"/>
    <property type="match status" value="1"/>
</dbReference>
<dbReference type="AlphaFoldDB" id="A0A560JAB3"/>